<accession>A0A853AJM2</accession>
<dbReference type="Proteomes" id="UP000587002">
    <property type="component" value="Unassembled WGS sequence"/>
</dbReference>
<name>A0A853AJM2_9PSEU</name>
<reference evidence="1 2" key="1">
    <citation type="submission" date="2020-07" db="EMBL/GenBank/DDBJ databases">
        <title>Sequencing the genomes of 1000 actinobacteria strains.</title>
        <authorList>
            <person name="Klenk H.-P."/>
        </authorList>
    </citation>
    <scope>NUCLEOTIDE SEQUENCE [LARGE SCALE GENOMIC DNA]</scope>
    <source>
        <strain evidence="1 2">DSM 44065</strain>
    </source>
</reference>
<gene>
    <name evidence="1" type="ORF">HNR68_003484</name>
</gene>
<evidence type="ECO:0000313" key="2">
    <source>
        <dbReference type="Proteomes" id="UP000587002"/>
    </source>
</evidence>
<sequence>MVFKKLLGALGIGAPSVDTVLHQPTAHPGAALTGEVRITAGKQDITVEHVALRFAAHVETVDGPVAVEFHRAEVSGPRRLSGGQQDVVPFEVVLPWTTPISTVHGMVLDGVTLGVHTELGITGNSDATDLDPLAVEPLPAQLAVLDALGQLGLQFHGTGVRPGGEQEPPTVQEIEFFPPPQFAGRLNDVWLAFTADADGLGVVLEADKRSGIPTPGGDDLGRFRVGHGETSSTDWIGRVQDWLEQVAERRAGLGTAHGHLDGRGGSGIGGAVAGAALGAGAGLLGGMVLGEVLDEDDEF</sequence>
<dbReference type="PANTHER" id="PTHR40053:SF1">
    <property type="entry name" value="SPORULATION-CONTROL PROTEIN SPO0M"/>
    <property type="match status" value="1"/>
</dbReference>
<organism evidence="1 2">
    <name type="scientific">Saccharopolyspora hordei</name>
    <dbReference type="NCBI Taxonomy" id="1838"/>
    <lineage>
        <taxon>Bacteria</taxon>
        <taxon>Bacillati</taxon>
        <taxon>Actinomycetota</taxon>
        <taxon>Actinomycetes</taxon>
        <taxon>Pseudonocardiales</taxon>
        <taxon>Pseudonocardiaceae</taxon>
        <taxon>Saccharopolyspora</taxon>
    </lineage>
</organism>
<keyword evidence="2" id="KW-1185">Reference proteome</keyword>
<dbReference type="InterPro" id="IPR009776">
    <property type="entry name" value="Spore_0_M"/>
</dbReference>
<dbReference type="PANTHER" id="PTHR40053">
    <property type="entry name" value="SPORULATION-CONTROL PROTEIN SPO0M"/>
    <property type="match status" value="1"/>
</dbReference>
<dbReference type="EMBL" id="JACCFJ010000001">
    <property type="protein sequence ID" value="NYI84854.1"/>
    <property type="molecule type" value="Genomic_DNA"/>
</dbReference>
<dbReference type="RefSeq" id="WP_179722452.1">
    <property type="nucleotide sequence ID" value="NZ_BAABFH010000001.1"/>
</dbReference>
<evidence type="ECO:0000313" key="1">
    <source>
        <dbReference type="EMBL" id="NYI84854.1"/>
    </source>
</evidence>
<comment type="caution">
    <text evidence="1">The sequence shown here is derived from an EMBL/GenBank/DDBJ whole genome shotgun (WGS) entry which is preliminary data.</text>
</comment>
<protein>
    <submittedName>
        <fullName evidence="1">Sporulation-control protein</fullName>
    </submittedName>
</protein>
<proteinExistence type="predicted"/>
<dbReference type="AlphaFoldDB" id="A0A853AJM2"/>
<dbReference type="Pfam" id="PF07070">
    <property type="entry name" value="Spo0M"/>
    <property type="match status" value="1"/>
</dbReference>